<accession>A0AAQ1GIN3</accession>
<dbReference type="Gene3D" id="3.30.420.40">
    <property type="match status" value="2"/>
</dbReference>
<gene>
    <name evidence="3" type="ORF">SAMN05216550_112226</name>
</gene>
<dbReference type="Pfam" id="PF00012">
    <property type="entry name" value="HSP70"/>
    <property type="match status" value="1"/>
</dbReference>
<organism evidence="3 4">
    <name type="scientific">Paraburkholderia tropica</name>
    <dbReference type="NCBI Taxonomy" id="92647"/>
    <lineage>
        <taxon>Bacteria</taxon>
        <taxon>Pseudomonadati</taxon>
        <taxon>Pseudomonadota</taxon>
        <taxon>Betaproteobacteria</taxon>
        <taxon>Burkholderiales</taxon>
        <taxon>Burkholderiaceae</taxon>
        <taxon>Paraburkholderia</taxon>
    </lineage>
</organism>
<dbReference type="GO" id="GO:0005524">
    <property type="term" value="F:ATP binding"/>
    <property type="evidence" value="ECO:0007669"/>
    <property type="project" value="UniProtKB-KW"/>
</dbReference>
<name>A0AAQ1GIN3_9BURK</name>
<dbReference type="CDD" id="cd10170">
    <property type="entry name" value="ASKHA_NBD_HSP70"/>
    <property type="match status" value="1"/>
</dbReference>
<protein>
    <submittedName>
        <fullName evidence="3">Hsp70 protein</fullName>
    </submittedName>
</protein>
<dbReference type="Pfam" id="PF12531">
    <property type="entry name" value="DUF3731"/>
    <property type="match status" value="1"/>
</dbReference>
<dbReference type="InterPro" id="IPR043129">
    <property type="entry name" value="ATPase_NBD"/>
</dbReference>
<dbReference type="InterPro" id="IPR021030">
    <property type="entry name" value="DUF3731"/>
</dbReference>
<evidence type="ECO:0000313" key="4">
    <source>
        <dbReference type="Proteomes" id="UP000183529"/>
    </source>
</evidence>
<sequence length="955" mass="103887">MKQYVVGIDLGTSNTVVAWAEAGASGAAAGNIGVFEIEQLTGLGEVSAQPLLPSARYHPAPGELAADALRLPWPDATASSAASSAASTADTPAPVIGKLARTLGAQVPGRLVASAKSWLSHASVDRLAPILPWGAPDEVAKVSPVDASASYLAHVRAAWHHRFPHAPLEHQDVVLTVPASFDDGARALTLEAARRAQLPTLRLLEEPQAAFYDWLFHHRDALQAELAQTRLVLVCDVGGGTTDLTLIKVHFEDGEPQLTRIGVGNHLMLGGDNMDLALAHLAESRLATQDARLSAASLSQLVERCRVAKEQLLGDAAPESVGITLLGAGARLIGGARSTQLGRDEAERIVVDGFFPAVGPRDLPRRSRAAIVEFGLPYAADAGITRHIASFLQRFAAQSREALGVSAHHADAVSNGESAAPPMPDTLLLNGGVFRAPALSARLRETLGNWRQAPLTVLQNDQPDVAVARGAVAFALARAGHAPRIGGGSPRSYFLVLDEGGDARRGICLLPRGTEEGHEVQLDERVFALRLGHPVQFHLVSTVAETAWQPGEIVDLDQDAADFVRLPPLATVVARERGANKARNERDERPVRLTAQLTEVGTLEVRCIATEDASQRWLLEFQLRRDEAAHAANTGDDVRHASLDHAIELIERVFGAKSSKVDPKEVKRLRAQLEHTLGARQNWDSPLLRELFGALWERAARRRRSPDHERLWLNLAGYCVRPGFGYPLDEWRVGQLWTLFDDGIQHINDSQVWSEWWTLWRRAAGGLDEAAQEQVLEAMRWLEDAASSKQHKLPFDPARLGNADMTRLYASLERIGADRKIEIGERLLARLQKPAENHQSWWAVGRIGARLPFYGSAHGVVPPEVATRWLDAILALDWKKVEPAMFAATQIARMTGDRSRDLDPGVRDTVLRRLEHGNAPPAWIEMVREVVTLDNADTGRVFGEALPAGLKLMGA</sequence>
<keyword evidence="1" id="KW-0547">Nucleotide-binding</keyword>
<dbReference type="EMBL" id="FNZM01000012">
    <property type="protein sequence ID" value="SEJ99788.1"/>
    <property type="molecule type" value="Genomic_DNA"/>
</dbReference>
<evidence type="ECO:0000256" key="2">
    <source>
        <dbReference type="ARBA" id="ARBA00022840"/>
    </source>
</evidence>
<dbReference type="RefSeq" id="WP_074985190.1">
    <property type="nucleotide sequence ID" value="NZ_CADFGN010000004.1"/>
</dbReference>
<dbReference type="GO" id="GO:0140662">
    <property type="term" value="F:ATP-dependent protein folding chaperone"/>
    <property type="evidence" value="ECO:0007669"/>
    <property type="project" value="InterPro"/>
</dbReference>
<dbReference type="PANTHER" id="PTHR42749">
    <property type="entry name" value="CELL SHAPE-DETERMINING PROTEIN MREB"/>
    <property type="match status" value="1"/>
</dbReference>
<dbReference type="Proteomes" id="UP000183529">
    <property type="component" value="Unassembled WGS sequence"/>
</dbReference>
<dbReference type="SUPFAM" id="SSF53067">
    <property type="entry name" value="Actin-like ATPase domain"/>
    <property type="match status" value="2"/>
</dbReference>
<dbReference type="PANTHER" id="PTHR42749:SF1">
    <property type="entry name" value="CELL SHAPE-DETERMINING PROTEIN MREB"/>
    <property type="match status" value="1"/>
</dbReference>
<evidence type="ECO:0000256" key="1">
    <source>
        <dbReference type="ARBA" id="ARBA00022741"/>
    </source>
</evidence>
<keyword evidence="2" id="KW-0067">ATP-binding</keyword>
<reference evidence="3 4" key="1">
    <citation type="submission" date="2016-10" db="EMBL/GenBank/DDBJ databases">
        <authorList>
            <person name="Varghese N."/>
            <person name="Submissions S."/>
        </authorList>
    </citation>
    <scope>NUCLEOTIDE SEQUENCE [LARGE SCALE GENOMIC DNA]</scope>
    <source>
        <strain evidence="3 4">LMG 22274</strain>
    </source>
</reference>
<dbReference type="InterPro" id="IPR013126">
    <property type="entry name" value="Hsp_70_fam"/>
</dbReference>
<comment type="caution">
    <text evidence="3">The sequence shown here is derived from an EMBL/GenBank/DDBJ whole genome shotgun (WGS) entry which is preliminary data.</text>
</comment>
<dbReference type="AlphaFoldDB" id="A0AAQ1GIN3"/>
<dbReference type="Gene3D" id="3.90.640.10">
    <property type="entry name" value="Actin, Chain A, domain 4"/>
    <property type="match status" value="1"/>
</dbReference>
<proteinExistence type="predicted"/>
<evidence type="ECO:0000313" key="3">
    <source>
        <dbReference type="EMBL" id="SEJ99788.1"/>
    </source>
</evidence>